<dbReference type="PANTHER" id="PTHR21562:SF5">
    <property type="entry name" value="PECTIN ACETYLESTERASE 12"/>
    <property type="match status" value="1"/>
</dbReference>
<comment type="caution">
    <text evidence="7">The sequence shown here is derived from an EMBL/GenBank/DDBJ whole genome shotgun (WGS) entry which is preliminary data.</text>
</comment>
<dbReference type="EC" id="3.1.1.-" evidence="6"/>
<sequence length="427" mass="46949">MAMVKVSVLLIGIFIGLVFGNWVDGFEEILSFNETAMSFLDSEHMEAFGASKAVGASNVLMVGLTLIQGAGAKGAVCMDGTLPGYHWHRGYGSGANSWLIQLEGGGWCNNVRTCVYRKTSRHGSSAYMEKEIAFTGILSDKAEYNPDFYNWNRIKLRYCDGASFTGDSENQAAQLQFRGQRIWLAAMEEFMSKGMRSAKQALLSGCSAGGLASILHCDEFRGLFSGNTKVKCLSDAGMFLDAADVSGGRTLRNYFGGVVGSQGLKNTLPRVCTDHLDPTSCFFPQNLVANIQTPLFILNTAYDSWQIQSSLAPPSADPSGYWHDCRLNHSKCSPAQIQFLQGFRNEMLNAINRFSLSKQNGLFINSCFAHCQTERQDTWFADNSPVIGNKAIAQAVGDWYFDRTSVKAIDCPYPCDKSCHHLVFRTA</sequence>
<dbReference type="Proteomes" id="UP001324115">
    <property type="component" value="Unassembled WGS sequence"/>
</dbReference>
<proteinExistence type="inferred from homology"/>
<organism evidence="7 8">
    <name type="scientific">Quercus rubra</name>
    <name type="common">Northern red oak</name>
    <name type="synonym">Quercus borealis</name>
    <dbReference type="NCBI Taxonomy" id="3512"/>
    <lineage>
        <taxon>Eukaryota</taxon>
        <taxon>Viridiplantae</taxon>
        <taxon>Streptophyta</taxon>
        <taxon>Embryophyta</taxon>
        <taxon>Tracheophyta</taxon>
        <taxon>Spermatophyta</taxon>
        <taxon>Magnoliopsida</taxon>
        <taxon>eudicotyledons</taxon>
        <taxon>Gunneridae</taxon>
        <taxon>Pentapetalae</taxon>
        <taxon>rosids</taxon>
        <taxon>fabids</taxon>
        <taxon>Fagales</taxon>
        <taxon>Fagaceae</taxon>
        <taxon>Quercus</taxon>
    </lineage>
</organism>
<evidence type="ECO:0000256" key="4">
    <source>
        <dbReference type="ARBA" id="ARBA00022512"/>
    </source>
</evidence>
<evidence type="ECO:0000313" key="7">
    <source>
        <dbReference type="EMBL" id="KAK4595204.1"/>
    </source>
</evidence>
<evidence type="ECO:0000313" key="8">
    <source>
        <dbReference type="Proteomes" id="UP001324115"/>
    </source>
</evidence>
<evidence type="ECO:0000256" key="2">
    <source>
        <dbReference type="ARBA" id="ARBA00004191"/>
    </source>
</evidence>
<comment type="function">
    <text evidence="1 6">Hydrolyzes acetyl esters in homogalacturonan regions of pectin. In type I primary cell wall, galacturonic acid residues of pectin can be acetylated at the O-2 and O-3 positions. Decreasing the degree of acetylation of pectin gels in vitro alters their physical properties.</text>
</comment>
<dbReference type="Pfam" id="PF03283">
    <property type="entry name" value="PAE"/>
    <property type="match status" value="1"/>
</dbReference>
<dbReference type="EMBL" id="JAXUIC010000003">
    <property type="protein sequence ID" value="KAK4595203.1"/>
    <property type="molecule type" value="Genomic_DNA"/>
</dbReference>
<evidence type="ECO:0000256" key="5">
    <source>
        <dbReference type="ARBA" id="ARBA00023316"/>
    </source>
</evidence>
<protein>
    <recommendedName>
        <fullName evidence="6">Pectin acetylesterase</fullName>
        <ecNumber evidence="6">3.1.1.-</ecNumber>
    </recommendedName>
</protein>
<keyword evidence="6" id="KW-0378">Hydrolase</keyword>
<reference evidence="7 8" key="1">
    <citation type="journal article" date="2023" name="G3 (Bethesda)">
        <title>A haplotype-resolved chromosome-scale genome for Quercus rubra L. provides insights into the genetics of adaptive traits for red oak species.</title>
        <authorList>
            <person name="Kapoor B."/>
            <person name="Jenkins J."/>
            <person name="Schmutz J."/>
            <person name="Zhebentyayeva T."/>
            <person name="Kuelheim C."/>
            <person name="Coggeshall M."/>
            <person name="Heim C."/>
            <person name="Lasky J.R."/>
            <person name="Leites L."/>
            <person name="Islam-Faridi N."/>
            <person name="Romero-Severson J."/>
            <person name="DeLeo V.L."/>
            <person name="Lucas S.M."/>
            <person name="Lazic D."/>
            <person name="Gailing O."/>
            <person name="Carlson J."/>
            <person name="Staton M."/>
        </authorList>
    </citation>
    <scope>NUCLEOTIDE SEQUENCE [LARGE SCALE GENOMIC DNA]</scope>
    <source>
        <strain evidence="7">Pseudo-F2</strain>
    </source>
</reference>
<dbReference type="EMBL" id="JAXUIC010000003">
    <property type="protein sequence ID" value="KAK4595204.1"/>
    <property type="molecule type" value="Genomic_DNA"/>
</dbReference>
<gene>
    <name evidence="7" type="ORF">RGQ29_013580</name>
</gene>
<name>A0AAN7FPM1_QUERU</name>
<comment type="subcellular location">
    <subcellularLocation>
        <location evidence="2 6">Secreted</location>
        <location evidence="2 6">Cell wall</location>
    </subcellularLocation>
</comment>
<evidence type="ECO:0000256" key="1">
    <source>
        <dbReference type="ARBA" id="ARBA00003534"/>
    </source>
</evidence>
<keyword evidence="6" id="KW-0964">Secreted</keyword>
<dbReference type="GO" id="GO:0071555">
    <property type="term" value="P:cell wall organization"/>
    <property type="evidence" value="ECO:0007669"/>
    <property type="project" value="UniProtKB-KW"/>
</dbReference>
<evidence type="ECO:0000256" key="3">
    <source>
        <dbReference type="ARBA" id="ARBA00005784"/>
    </source>
</evidence>
<keyword evidence="5 6" id="KW-0961">Cell wall biogenesis/degradation</keyword>
<keyword evidence="4 6" id="KW-0134">Cell wall</keyword>
<dbReference type="PANTHER" id="PTHR21562">
    <property type="entry name" value="NOTUM-RELATED"/>
    <property type="match status" value="1"/>
</dbReference>
<accession>A0AAN7FPM1</accession>
<dbReference type="InterPro" id="IPR004963">
    <property type="entry name" value="PAE/NOTUM"/>
</dbReference>
<dbReference type="GO" id="GO:0009505">
    <property type="term" value="C:plant-type cell wall"/>
    <property type="evidence" value="ECO:0007669"/>
    <property type="project" value="TreeGrafter"/>
</dbReference>
<dbReference type="GO" id="GO:0052793">
    <property type="term" value="F:pectin acetylesterase activity"/>
    <property type="evidence" value="ECO:0007669"/>
    <property type="project" value="TreeGrafter"/>
</dbReference>
<evidence type="ECO:0000256" key="6">
    <source>
        <dbReference type="RuleBase" id="RU363114"/>
    </source>
</evidence>
<comment type="similarity">
    <text evidence="3 6">Belongs to the pectinacetylesterase family.</text>
</comment>
<dbReference type="AlphaFoldDB" id="A0AAN7FPM1"/>
<keyword evidence="8" id="KW-1185">Reference proteome</keyword>